<dbReference type="GeneID" id="100194062"/>
<evidence type="ECO:0000256" key="1">
    <source>
        <dbReference type="SAM" id="MobiDB-lite"/>
    </source>
</evidence>
<proteinExistence type="evidence at transcript level"/>
<evidence type="ECO:0000313" key="2">
    <source>
        <dbReference type="EMBL" id="ACF81505.1"/>
    </source>
</evidence>
<name>B4FHB2_MAIZE</name>
<dbReference type="RefSeq" id="NP_001132590.1">
    <property type="nucleotide sequence ID" value="NM_001139118.1"/>
</dbReference>
<reference evidence="2" key="1">
    <citation type="journal article" date="2009" name="PLoS Genet.">
        <title>Sequencing, mapping, and analysis of 27,455 maize full-length cDNAs.</title>
        <authorList>
            <person name="Soderlund C."/>
            <person name="Descour A."/>
            <person name="Kudrna D."/>
            <person name="Bomhoff M."/>
            <person name="Boyd L."/>
            <person name="Currie J."/>
            <person name="Angelova A."/>
            <person name="Collura K."/>
            <person name="Wissotski M."/>
            <person name="Ashley E."/>
            <person name="Morrow D."/>
            <person name="Fernandes J."/>
            <person name="Walbot V."/>
            <person name="Yu Y."/>
        </authorList>
    </citation>
    <scope>NUCLEOTIDE SEQUENCE</scope>
    <source>
        <strain evidence="2">B73</strain>
    </source>
</reference>
<dbReference type="EMBL" id="BT036500">
    <property type="protein sequence ID" value="ACF81505.1"/>
    <property type="molecule type" value="mRNA"/>
</dbReference>
<dbReference type="KEGG" id="zma:100194062"/>
<protein>
    <submittedName>
        <fullName evidence="2">Uncharacterized protein</fullName>
    </submittedName>
</protein>
<feature type="region of interest" description="Disordered" evidence="1">
    <location>
        <begin position="154"/>
        <end position="183"/>
    </location>
</feature>
<sequence length="183" mass="19699">MQPPSMVENGSFNAFNRPPRLNSPLRDSLLLPAIKRACQSSFPKPQHSISALLLAHACTASIIVFCTPRALLPLLTAHTQQSCCHSRSLACSSSASVHSAKTRPIAPCRSSALRCWCSFLCFPAAPSAVADLDAVLPLSCSTLLREADCVVEDPNSCEDDPQDTFEQEGDAGDFDGDFIDDEF</sequence>
<dbReference type="AlphaFoldDB" id="B4FHB2"/>
<organism evidence="2">
    <name type="scientific">Zea mays</name>
    <name type="common">Maize</name>
    <dbReference type="NCBI Taxonomy" id="4577"/>
    <lineage>
        <taxon>Eukaryota</taxon>
        <taxon>Viridiplantae</taxon>
        <taxon>Streptophyta</taxon>
        <taxon>Embryophyta</taxon>
        <taxon>Tracheophyta</taxon>
        <taxon>Spermatophyta</taxon>
        <taxon>Magnoliopsida</taxon>
        <taxon>Liliopsida</taxon>
        <taxon>Poales</taxon>
        <taxon>Poaceae</taxon>
        <taxon>PACMAD clade</taxon>
        <taxon>Panicoideae</taxon>
        <taxon>Andropogonodae</taxon>
        <taxon>Andropogoneae</taxon>
        <taxon>Tripsacinae</taxon>
        <taxon>Zea</taxon>
    </lineage>
</organism>
<accession>B4FHB2</accession>